<accession>A0AAV5T3A6</accession>
<feature type="transmembrane region" description="Helical" evidence="1">
    <location>
        <begin position="128"/>
        <end position="148"/>
    </location>
</feature>
<keyword evidence="3" id="KW-1185">Reference proteome</keyword>
<sequence length="255" mass="28515">FFLIARIIEIILSTTAILPLPLLVAAIHRARVVHPLLRLFLIIFVLSLGASAIANIAAAAISEIRDSPERLRSITVKLSTKTIGSICQLLACNFTILAWLALTFCSFERVASTRIPDRYDRRFRSRDSTALNLCAFIPIAVVCILLQYVKTTDIIFVAEFTVLFTLNLLIHQAFLRLNKHILCWGAAALLILIWSTIVMRTSTESPRYEAIYFTLQAALTLLAVYLLLTEPMLQPALKSFVISQWPLRTSSGCLP</sequence>
<dbReference type="Proteomes" id="UP001432027">
    <property type="component" value="Unassembled WGS sequence"/>
</dbReference>
<evidence type="ECO:0000313" key="3">
    <source>
        <dbReference type="Proteomes" id="UP001432027"/>
    </source>
</evidence>
<name>A0AAV5T3A6_9BILA</name>
<dbReference type="EMBL" id="BTSX01000003">
    <property type="protein sequence ID" value="GMS89719.1"/>
    <property type="molecule type" value="Genomic_DNA"/>
</dbReference>
<feature type="transmembrane region" description="Helical" evidence="1">
    <location>
        <begin position="181"/>
        <end position="198"/>
    </location>
</feature>
<reference evidence="2" key="1">
    <citation type="submission" date="2023-10" db="EMBL/GenBank/DDBJ databases">
        <title>Genome assembly of Pristionchus species.</title>
        <authorList>
            <person name="Yoshida K."/>
            <person name="Sommer R.J."/>
        </authorList>
    </citation>
    <scope>NUCLEOTIDE SEQUENCE</scope>
    <source>
        <strain evidence="2">RS0144</strain>
    </source>
</reference>
<evidence type="ECO:0000313" key="2">
    <source>
        <dbReference type="EMBL" id="GMS89719.1"/>
    </source>
</evidence>
<gene>
    <name evidence="2" type="ORF">PENTCL1PPCAC_11894</name>
</gene>
<evidence type="ECO:0000256" key="1">
    <source>
        <dbReference type="SAM" id="Phobius"/>
    </source>
</evidence>
<comment type="caution">
    <text evidence="2">The sequence shown here is derived from an EMBL/GenBank/DDBJ whole genome shotgun (WGS) entry which is preliminary data.</text>
</comment>
<dbReference type="AlphaFoldDB" id="A0AAV5T3A6"/>
<protein>
    <recommendedName>
        <fullName evidence="4">G protein-coupled receptor</fullName>
    </recommendedName>
</protein>
<feature type="transmembrane region" description="Helical" evidence="1">
    <location>
        <begin position="6"/>
        <end position="27"/>
    </location>
</feature>
<feature type="transmembrane region" description="Helical" evidence="1">
    <location>
        <begin position="154"/>
        <end position="174"/>
    </location>
</feature>
<feature type="transmembrane region" description="Helical" evidence="1">
    <location>
        <begin position="82"/>
        <end position="107"/>
    </location>
</feature>
<keyword evidence="1" id="KW-1133">Transmembrane helix</keyword>
<organism evidence="2 3">
    <name type="scientific">Pristionchus entomophagus</name>
    <dbReference type="NCBI Taxonomy" id="358040"/>
    <lineage>
        <taxon>Eukaryota</taxon>
        <taxon>Metazoa</taxon>
        <taxon>Ecdysozoa</taxon>
        <taxon>Nematoda</taxon>
        <taxon>Chromadorea</taxon>
        <taxon>Rhabditida</taxon>
        <taxon>Rhabditina</taxon>
        <taxon>Diplogasteromorpha</taxon>
        <taxon>Diplogasteroidea</taxon>
        <taxon>Neodiplogasteridae</taxon>
        <taxon>Pristionchus</taxon>
    </lineage>
</organism>
<proteinExistence type="predicted"/>
<feature type="transmembrane region" description="Helical" evidence="1">
    <location>
        <begin position="39"/>
        <end position="62"/>
    </location>
</feature>
<keyword evidence="1" id="KW-0812">Transmembrane</keyword>
<feature type="transmembrane region" description="Helical" evidence="1">
    <location>
        <begin position="210"/>
        <end position="228"/>
    </location>
</feature>
<evidence type="ECO:0008006" key="4">
    <source>
        <dbReference type="Google" id="ProtNLM"/>
    </source>
</evidence>
<feature type="non-terminal residue" evidence="2">
    <location>
        <position position="1"/>
    </location>
</feature>
<keyword evidence="1" id="KW-0472">Membrane</keyword>
<feature type="non-terminal residue" evidence="2">
    <location>
        <position position="255"/>
    </location>
</feature>